<evidence type="ECO:0000313" key="4">
    <source>
        <dbReference type="Proteomes" id="UP000290849"/>
    </source>
</evidence>
<evidence type="ECO:0000313" key="3">
    <source>
        <dbReference type="EMBL" id="RXN83328.1"/>
    </source>
</evidence>
<dbReference type="PANTHER" id="PTHR42928">
    <property type="entry name" value="TRICARBOXYLATE-BINDING PROTEIN"/>
    <property type="match status" value="1"/>
</dbReference>
<dbReference type="AlphaFoldDB" id="A0A4Q1HCE8"/>
<name>A0A4Q1HCE8_9BURK</name>
<proteinExistence type="inferred from homology"/>
<dbReference type="InterPro" id="IPR005064">
    <property type="entry name" value="BUG"/>
</dbReference>
<dbReference type="Gene3D" id="3.40.190.10">
    <property type="entry name" value="Periplasmic binding protein-like II"/>
    <property type="match status" value="1"/>
</dbReference>
<dbReference type="SUPFAM" id="SSF53850">
    <property type="entry name" value="Periplasmic binding protein-like II"/>
    <property type="match status" value="1"/>
</dbReference>
<dbReference type="EMBL" id="PYAL01000010">
    <property type="protein sequence ID" value="RXN83328.1"/>
    <property type="molecule type" value="Genomic_DNA"/>
</dbReference>
<dbReference type="PANTHER" id="PTHR42928:SF5">
    <property type="entry name" value="BLR1237 PROTEIN"/>
    <property type="match status" value="1"/>
</dbReference>
<dbReference type="Pfam" id="PF03401">
    <property type="entry name" value="TctC"/>
    <property type="match status" value="1"/>
</dbReference>
<dbReference type="Proteomes" id="UP000290849">
    <property type="component" value="Unassembled WGS sequence"/>
</dbReference>
<dbReference type="InterPro" id="IPR042100">
    <property type="entry name" value="Bug_dom1"/>
</dbReference>
<protein>
    <submittedName>
        <fullName evidence="3">LacI family transcriptional regulator</fullName>
    </submittedName>
</protein>
<dbReference type="RefSeq" id="WP_129154220.1">
    <property type="nucleotide sequence ID" value="NZ_JBHSDO010000003.1"/>
</dbReference>
<keyword evidence="2" id="KW-0732">Signal</keyword>
<comment type="caution">
    <text evidence="3">The sequence shown here is derived from an EMBL/GenBank/DDBJ whole genome shotgun (WGS) entry which is preliminary data.</text>
</comment>
<feature type="chain" id="PRO_5020968788" evidence="2">
    <location>
        <begin position="26"/>
        <end position="321"/>
    </location>
</feature>
<comment type="similarity">
    <text evidence="1">Belongs to the UPF0065 (bug) family.</text>
</comment>
<reference evidence="3 4" key="1">
    <citation type="journal article" date="2017" name="Int. J. Syst. Evol. Microbiol.">
        <title>Achromobacter aloeverae sp. nov., isolated from the root of Aloe vera (L.) Burm.f.</title>
        <authorList>
            <person name="Kuncharoen N."/>
            <person name="Muramatsu Y."/>
            <person name="Shibata C."/>
            <person name="Kamakura Y."/>
            <person name="Nakagawa Y."/>
            <person name="Tanasupawat S."/>
        </authorList>
    </citation>
    <scope>NUCLEOTIDE SEQUENCE [LARGE SCALE GENOMIC DNA]</scope>
    <source>
        <strain evidence="3 4">AVA-1</strain>
    </source>
</reference>
<accession>A0A4Q1HCE8</accession>
<sequence length="321" mass="33757">MKFPHLLAAGLFACLGLSHGPAAQAGWPGDRPITLVVPFPPGGSTDMIGRLLASTLGKQLNQTVVVDNRAGAGGTLGAAYVARAKPDGYTLFLATTAHTIAPAIYDTLAYDFIKDFVPVTTVASLPHVLIANSAFPVNSVPELIQYAKTHPGEVNFGSAGIGSTDHLSMELFARSAGIKMEHVPYKGDEPMLTDLLGGRLEVAMPPSGIVLGPVRAHSVKALAVSSPQPSAYFPGLPSIAKAAHLPDYAFKTWYALMVPAGTPADVQARLYQGVTAALKTPDMQKGLQTISAEPGGEPSKDVADAIVQQTRQWREILKSDK</sequence>
<keyword evidence="4" id="KW-1185">Reference proteome</keyword>
<feature type="signal peptide" evidence="2">
    <location>
        <begin position="1"/>
        <end position="25"/>
    </location>
</feature>
<organism evidence="3 4">
    <name type="scientific">Achromobacter aloeverae</name>
    <dbReference type="NCBI Taxonomy" id="1750518"/>
    <lineage>
        <taxon>Bacteria</taxon>
        <taxon>Pseudomonadati</taxon>
        <taxon>Pseudomonadota</taxon>
        <taxon>Betaproteobacteria</taxon>
        <taxon>Burkholderiales</taxon>
        <taxon>Alcaligenaceae</taxon>
        <taxon>Achromobacter</taxon>
    </lineage>
</organism>
<dbReference type="Gene3D" id="3.40.190.150">
    <property type="entry name" value="Bordetella uptake gene, domain 1"/>
    <property type="match status" value="1"/>
</dbReference>
<evidence type="ECO:0000256" key="2">
    <source>
        <dbReference type="SAM" id="SignalP"/>
    </source>
</evidence>
<dbReference type="PIRSF" id="PIRSF017082">
    <property type="entry name" value="YflP"/>
    <property type="match status" value="1"/>
</dbReference>
<gene>
    <name evidence="3" type="ORF">C7R54_28015</name>
</gene>
<evidence type="ECO:0000256" key="1">
    <source>
        <dbReference type="ARBA" id="ARBA00006987"/>
    </source>
</evidence>
<dbReference type="OrthoDB" id="8650393at2"/>